<name>A0A9N9YAK3_9HYPO</name>
<accession>A0A9N9YAK3</accession>
<evidence type="ECO:0000256" key="1">
    <source>
        <dbReference type="SAM" id="MobiDB-lite"/>
    </source>
</evidence>
<dbReference type="EMBL" id="CABFNO020001546">
    <property type="protein sequence ID" value="CAG9997689.1"/>
    <property type="molecule type" value="Genomic_DNA"/>
</dbReference>
<organism evidence="2 3">
    <name type="scientific">Clonostachys byssicola</name>
    <dbReference type="NCBI Taxonomy" id="160290"/>
    <lineage>
        <taxon>Eukaryota</taxon>
        <taxon>Fungi</taxon>
        <taxon>Dikarya</taxon>
        <taxon>Ascomycota</taxon>
        <taxon>Pezizomycotina</taxon>
        <taxon>Sordariomycetes</taxon>
        <taxon>Hypocreomycetidae</taxon>
        <taxon>Hypocreales</taxon>
        <taxon>Bionectriaceae</taxon>
        <taxon>Clonostachys</taxon>
    </lineage>
</organism>
<dbReference type="Proteomes" id="UP000754883">
    <property type="component" value="Unassembled WGS sequence"/>
</dbReference>
<gene>
    <name evidence="2" type="ORF">CBYS24578_00003262</name>
</gene>
<proteinExistence type="predicted"/>
<sequence length="118" mass="13843">MRELEEAVRTHKRDVMLPWPQIGVYVVPKYIRKLPGGNTDELTLSMRKYFMYEKAATAARAYNEWNYTDLVFLKNVPDRWYIVGKVPKTAKKKASNKNKQTEVISDSEDEVAEPKVRY</sequence>
<evidence type="ECO:0000313" key="3">
    <source>
        <dbReference type="Proteomes" id="UP000754883"/>
    </source>
</evidence>
<comment type="caution">
    <text evidence="2">The sequence shown here is derived from an EMBL/GenBank/DDBJ whole genome shotgun (WGS) entry which is preliminary data.</text>
</comment>
<keyword evidence="3" id="KW-1185">Reference proteome</keyword>
<feature type="region of interest" description="Disordered" evidence="1">
    <location>
        <begin position="91"/>
        <end position="118"/>
    </location>
</feature>
<dbReference type="AlphaFoldDB" id="A0A9N9YAK3"/>
<reference evidence="2" key="1">
    <citation type="submission" date="2021-10" db="EMBL/GenBank/DDBJ databases">
        <authorList>
            <person name="Piombo E."/>
        </authorList>
    </citation>
    <scope>NUCLEOTIDE SEQUENCE</scope>
</reference>
<protein>
    <submittedName>
        <fullName evidence="2">Uncharacterized protein</fullName>
    </submittedName>
</protein>
<evidence type="ECO:0000313" key="2">
    <source>
        <dbReference type="EMBL" id="CAG9997689.1"/>
    </source>
</evidence>